<evidence type="ECO:0000313" key="2">
    <source>
        <dbReference type="EMBL" id="ORX53364.1"/>
    </source>
</evidence>
<feature type="domain" description="FCH" evidence="1">
    <location>
        <begin position="5"/>
        <end position="94"/>
    </location>
</feature>
<keyword evidence="3" id="KW-1185">Reference proteome</keyword>
<proteinExistence type="predicted"/>
<gene>
    <name evidence="2" type="ORF">BCR36DRAFT_25044</name>
</gene>
<dbReference type="Proteomes" id="UP000193719">
    <property type="component" value="Unassembled WGS sequence"/>
</dbReference>
<reference evidence="2 3" key="2">
    <citation type="submission" date="2016-08" db="EMBL/GenBank/DDBJ databases">
        <title>Pervasive Adenine N6-methylation of Active Genes in Fungi.</title>
        <authorList>
            <consortium name="DOE Joint Genome Institute"/>
            <person name="Mondo S.J."/>
            <person name="Dannebaum R.O."/>
            <person name="Kuo R.C."/>
            <person name="Labutti K."/>
            <person name="Haridas S."/>
            <person name="Kuo A."/>
            <person name="Salamov A."/>
            <person name="Ahrendt S.R."/>
            <person name="Lipzen A."/>
            <person name="Sullivan W."/>
            <person name="Andreopoulos W.B."/>
            <person name="Clum A."/>
            <person name="Lindquist E."/>
            <person name="Daum C."/>
            <person name="Ramamoorthy G.K."/>
            <person name="Gryganskyi A."/>
            <person name="Culley D."/>
            <person name="Magnuson J.K."/>
            <person name="James T.Y."/>
            <person name="O'Malley M.A."/>
            <person name="Stajich J.E."/>
            <person name="Spatafora J.W."/>
            <person name="Visel A."/>
            <person name="Grigoriev I.V."/>
        </authorList>
    </citation>
    <scope>NUCLEOTIDE SEQUENCE [LARGE SCALE GENOMIC DNA]</scope>
    <source>
        <strain evidence="3">finn</strain>
    </source>
</reference>
<dbReference type="Gene3D" id="1.20.1270.60">
    <property type="entry name" value="Arfaptin homology (AH) domain/BAR domain"/>
    <property type="match status" value="1"/>
</dbReference>
<dbReference type="OrthoDB" id="27823at2759"/>
<dbReference type="STRING" id="1754191.A0A1Y1VE35"/>
<name>A0A1Y1VE35_9FUNG</name>
<dbReference type="AlphaFoldDB" id="A0A1Y1VE35"/>
<dbReference type="SUPFAM" id="SSF103657">
    <property type="entry name" value="BAR/IMD domain-like"/>
    <property type="match status" value="1"/>
</dbReference>
<comment type="caution">
    <text evidence="2">The sequence shown here is derived from an EMBL/GenBank/DDBJ whole genome shotgun (WGS) entry which is preliminary data.</text>
</comment>
<accession>A0A1Y1VE35</accession>
<dbReference type="Pfam" id="PF00611">
    <property type="entry name" value="FCH"/>
    <property type="match status" value="1"/>
</dbReference>
<protein>
    <recommendedName>
        <fullName evidence="1">FCH domain-containing protein</fullName>
    </recommendedName>
</protein>
<evidence type="ECO:0000259" key="1">
    <source>
        <dbReference type="SMART" id="SM00055"/>
    </source>
</evidence>
<dbReference type="EMBL" id="MCFH01000013">
    <property type="protein sequence ID" value="ORX53364.1"/>
    <property type="molecule type" value="Genomic_DNA"/>
</dbReference>
<reference evidence="2 3" key="1">
    <citation type="submission" date="2016-08" db="EMBL/GenBank/DDBJ databases">
        <title>Genomes of anaerobic fungi encode conserved fungal cellulosomes for biomass hydrolysis.</title>
        <authorList>
            <consortium name="DOE Joint Genome Institute"/>
            <person name="Haitjema C.H."/>
            <person name="Gilmore S.P."/>
            <person name="Henske J.K."/>
            <person name="Solomon K.V."/>
            <person name="De Groot R."/>
            <person name="Kuo A."/>
            <person name="Mondo S.J."/>
            <person name="Salamov A.A."/>
            <person name="Labutti K."/>
            <person name="Zhao Z."/>
            <person name="Chiniquy J."/>
            <person name="Barry K."/>
            <person name="Brewer H.M."/>
            <person name="Purvine S.O."/>
            <person name="Wright A.T."/>
            <person name="Boxma B."/>
            <person name="Van Alen T."/>
            <person name="Hackstein J.H."/>
            <person name="Baker S.E."/>
            <person name="Grigoriev I.V."/>
            <person name="O'Malley M.A."/>
        </authorList>
    </citation>
    <scope>NUCLEOTIDE SEQUENCE [LARGE SCALE GENOMIC DNA]</scope>
    <source>
        <strain evidence="3">finn</strain>
    </source>
</reference>
<dbReference type="InterPro" id="IPR001060">
    <property type="entry name" value="FCH_dom"/>
</dbReference>
<organism evidence="2 3">
    <name type="scientific">Piromyces finnis</name>
    <dbReference type="NCBI Taxonomy" id="1754191"/>
    <lineage>
        <taxon>Eukaryota</taxon>
        <taxon>Fungi</taxon>
        <taxon>Fungi incertae sedis</taxon>
        <taxon>Chytridiomycota</taxon>
        <taxon>Chytridiomycota incertae sedis</taxon>
        <taxon>Neocallimastigomycetes</taxon>
        <taxon>Neocallimastigales</taxon>
        <taxon>Neocallimastigaceae</taxon>
        <taxon>Piromyces</taxon>
    </lineage>
</organism>
<sequence>MKYSDILQNDDPNNSLNLLMKRINKGKAFDDEIAGFISDRIMIEDKYYKELQKLTKKQISLDDEFMGGFGRVYKEYIKLNTVIAEIHKRVTEVLMEAETKMRARLTAQDMTKIKNVIIDK</sequence>
<dbReference type="SMART" id="SM00055">
    <property type="entry name" value="FCH"/>
    <property type="match status" value="1"/>
</dbReference>
<evidence type="ECO:0000313" key="3">
    <source>
        <dbReference type="Proteomes" id="UP000193719"/>
    </source>
</evidence>
<dbReference type="InterPro" id="IPR027267">
    <property type="entry name" value="AH/BAR_dom_sf"/>
</dbReference>